<name>A0AAJ0GJ71_9PEZI</name>
<dbReference type="InterPro" id="IPR036345">
    <property type="entry name" value="ExoRNase_PH_dom2_sf"/>
</dbReference>
<proteinExistence type="inferred from homology"/>
<dbReference type="GO" id="GO:0071051">
    <property type="term" value="P:poly(A)-dependent snoRNA 3'-end processing"/>
    <property type="evidence" value="ECO:0007669"/>
    <property type="project" value="TreeGrafter"/>
</dbReference>
<dbReference type="Gene3D" id="3.30.230.70">
    <property type="entry name" value="GHMP Kinase, N-terminal domain"/>
    <property type="match status" value="1"/>
</dbReference>
<dbReference type="AlphaFoldDB" id="A0AAJ0GJ71"/>
<dbReference type="PANTHER" id="PTHR11953">
    <property type="entry name" value="EXOSOME COMPLEX COMPONENT"/>
    <property type="match status" value="1"/>
</dbReference>
<feature type="domain" description="Exoribonuclease phosphorolytic" evidence="6">
    <location>
        <begin position="11"/>
        <end position="129"/>
    </location>
</feature>
<evidence type="ECO:0000256" key="5">
    <source>
        <dbReference type="ARBA" id="ARBA00023242"/>
    </source>
</evidence>
<evidence type="ECO:0000313" key="8">
    <source>
        <dbReference type="Proteomes" id="UP001271007"/>
    </source>
</evidence>
<dbReference type="GO" id="GO:0016075">
    <property type="term" value="P:rRNA catabolic process"/>
    <property type="evidence" value="ECO:0007669"/>
    <property type="project" value="TreeGrafter"/>
</dbReference>
<keyword evidence="3" id="KW-0698">rRNA processing</keyword>
<dbReference type="InterPro" id="IPR050080">
    <property type="entry name" value="RNase_PH"/>
</dbReference>
<keyword evidence="8" id="KW-1185">Reference proteome</keyword>
<evidence type="ECO:0000259" key="6">
    <source>
        <dbReference type="Pfam" id="PF01138"/>
    </source>
</evidence>
<comment type="caution">
    <text evidence="7">The sequence shown here is derived from an EMBL/GenBank/DDBJ whole genome shotgun (WGS) entry which is preliminary data.</text>
</comment>
<keyword evidence="4" id="KW-0271">Exosome</keyword>
<dbReference type="Proteomes" id="UP001271007">
    <property type="component" value="Unassembled WGS sequence"/>
</dbReference>
<evidence type="ECO:0000256" key="1">
    <source>
        <dbReference type="ARBA" id="ARBA00004123"/>
    </source>
</evidence>
<evidence type="ECO:0000313" key="7">
    <source>
        <dbReference type="EMBL" id="KAK3058563.1"/>
    </source>
</evidence>
<dbReference type="PANTHER" id="PTHR11953:SF1">
    <property type="entry name" value="EXOSOME COMPLEX COMPONENT RRP46"/>
    <property type="match status" value="1"/>
</dbReference>
<comment type="similarity">
    <text evidence="2">Belongs to the RNase PH family.</text>
</comment>
<sequence length="239" mass="25774">MSPSLALHPLVRADGSATFTSNLYTVLAAANGPVEVSRRDELPEEAAIEVNIRPSSGVGGPRERWMESVITSLLRSLLLVHLHPRMLVQVTLQITAEPSIKLKRGVADVALLPTLANAAFAALVDGGLPLERTMVAALAVVREGEVVVEPTEKDLVGCQSVHAMAYSMKGEMLLTESTGRFDLELWEDVSERLRETTMAAMAKAGEDEGMEGGAEKGEPWLRHALKENVVKANAWREGG</sequence>
<dbReference type="InterPro" id="IPR027408">
    <property type="entry name" value="PNPase/RNase_PH_dom_sf"/>
</dbReference>
<dbReference type="EMBL" id="JAWDJX010000001">
    <property type="protein sequence ID" value="KAK3058563.1"/>
    <property type="molecule type" value="Genomic_DNA"/>
</dbReference>
<keyword evidence="5" id="KW-0539">Nucleus</keyword>
<protein>
    <submittedName>
        <fullName evidence="7">Exosome non-catalytic core subunit rrp46</fullName>
    </submittedName>
</protein>
<comment type="subcellular location">
    <subcellularLocation>
        <location evidence="1">Nucleus</location>
    </subcellularLocation>
</comment>
<dbReference type="GO" id="GO:0000176">
    <property type="term" value="C:nuclear exosome (RNase complex)"/>
    <property type="evidence" value="ECO:0007669"/>
    <property type="project" value="UniProtKB-ARBA"/>
</dbReference>
<dbReference type="GO" id="GO:0003723">
    <property type="term" value="F:RNA binding"/>
    <property type="evidence" value="ECO:0007669"/>
    <property type="project" value="TreeGrafter"/>
</dbReference>
<evidence type="ECO:0000256" key="4">
    <source>
        <dbReference type="ARBA" id="ARBA00022835"/>
    </source>
</evidence>
<evidence type="ECO:0000256" key="3">
    <source>
        <dbReference type="ARBA" id="ARBA00022552"/>
    </source>
</evidence>
<dbReference type="Pfam" id="PF01138">
    <property type="entry name" value="RNase_PH"/>
    <property type="match status" value="1"/>
</dbReference>
<dbReference type="GO" id="GO:0000177">
    <property type="term" value="C:cytoplasmic exosome (RNase complex)"/>
    <property type="evidence" value="ECO:0007669"/>
    <property type="project" value="TreeGrafter"/>
</dbReference>
<dbReference type="InterPro" id="IPR020568">
    <property type="entry name" value="Ribosomal_Su5_D2-typ_SF"/>
</dbReference>
<dbReference type="GO" id="GO:0034475">
    <property type="term" value="P:U4 snRNA 3'-end processing"/>
    <property type="evidence" value="ECO:0007669"/>
    <property type="project" value="TreeGrafter"/>
</dbReference>
<dbReference type="SUPFAM" id="SSF54211">
    <property type="entry name" value="Ribosomal protein S5 domain 2-like"/>
    <property type="match status" value="1"/>
</dbReference>
<dbReference type="InterPro" id="IPR001247">
    <property type="entry name" value="ExoRNase_PH_dom1"/>
</dbReference>
<dbReference type="SUPFAM" id="SSF55666">
    <property type="entry name" value="Ribonuclease PH domain 2-like"/>
    <property type="match status" value="1"/>
</dbReference>
<gene>
    <name evidence="7" type="primary">RRP46</name>
    <name evidence="7" type="ORF">LTR09_000127</name>
</gene>
<dbReference type="GO" id="GO:0006364">
    <property type="term" value="P:rRNA processing"/>
    <property type="evidence" value="ECO:0007669"/>
    <property type="project" value="UniProtKB-KW"/>
</dbReference>
<dbReference type="GO" id="GO:0071028">
    <property type="term" value="P:nuclear mRNA surveillance"/>
    <property type="evidence" value="ECO:0007669"/>
    <property type="project" value="TreeGrafter"/>
</dbReference>
<organism evidence="7 8">
    <name type="scientific">Extremus antarcticus</name>
    <dbReference type="NCBI Taxonomy" id="702011"/>
    <lineage>
        <taxon>Eukaryota</taxon>
        <taxon>Fungi</taxon>
        <taxon>Dikarya</taxon>
        <taxon>Ascomycota</taxon>
        <taxon>Pezizomycotina</taxon>
        <taxon>Dothideomycetes</taxon>
        <taxon>Dothideomycetidae</taxon>
        <taxon>Mycosphaerellales</taxon>
        <taxon>Extremaceae</taxon>
        <taxon>Extremus</taxon>
    </lineage>
</organism>
<evidence type="ECO:0000256" key="2">
    <source>
        <dbReference type="ARBA" id="ARBA00006678"/>
    </source>
</evidence>
<accession>A0AAJ0GJ71</accession>
<dbReference type="GO" id="GO:0005730">
    <property type="term" value="C:nucleolus"/>
    <property type="evidence" value="ECO:0007669"/>
    <property type="project" value="TreeGrafter"/>
</dbReference>
<reference evidence="7" key="1">
    <citation type="submission" date="2023-04" db="EMBL/GenBank/DDBJ databases">
        <title>Black Yeasts Isolated from many extreme environments.</title>
        <authorList>
            <person name="Coleine C."/>
            <person name="Stajich J.E."/>
            <person name="Selbmann L."/>
        </authorList>
    </citation>
    <scope>NUCLEOTIDE SEQUENCE</scope>
    <source>
        <strain evidence="7">CCFEE 5312</strain>
    </source>
</reference>